<dbReference type="CDD" id="cd09019">
    <property type="entry name" value="galactose_mutarotase_like"/>
    <property type="match status" value="1"/>
</dbReference>
<dbReference type="PIRSF" id="PIRSF005096">
    <property type="entry name" value="GALM"/>
    <property type="match status" value="1"/>
</dbReference>
<dbReference type="GO" id="GO:0006006">
    <property type="term" value="P:glucose metabolic process"/>
    <property type="evidence" value="ECO:0007669"/>
    <property type="project" value="TreeGrafter"/>
</dbReference>
<dbReference type="InterPro" id="IPR047215">
    <property type="entry name" value="Galactose_mutarotase-like"/>
</dbReference>
<comment type="catalytic activity">
    <reaction evidence="1 9">
        <text>alpha-D-glucose = beta-D-glucose</text>
        <dbReference type="Rhea" id="RHEA:10264"/>
        <dbReference type="ChEBI" id="CHEBI:15903"/>
        <dbReference type="ChEBI" id="CHEBI:17925"/>
        <dbReference type="EC" id="5.1.3.3"/>
    </reaction>
</comment>
<comment type="function">
    <text evidence="8">Mutarotase that catalyzes the interconversion of beta-D-galactose and alpha-D-galactose during galactose metabolism. Beta-D-galactose is metabolized in the liver into glucose 1-phosphate, the primary metabolic fuel, by the action of four enzymes that constitute the Leloir pathway: GALM, GALK1 (galactokinase), GALT (galactose-1-phosphate uridylyltransferase) and GALE (UDP-galactose-4'-epimerase). Involved in the maintenance of the equilibrium between the beta- and alpha-anomers of galactose, therefore ensuring a sufficient supply of the alpha-anomer for GALK1. Also active on D-glucose although shows a preference for galactose over glucose.</text>
</comment>
<organism evidence="12 13">
    <name type="scientific">Polypedilum vanderplanki</name>
    <name type="common">Sleeping chironomid midge</name>
    <dbReference type="NCBI Taxonomy" id="319348"/>
    <lineage>
        <taxon>Eukaryota</taxon>
        <taxon>Metazoa</taxon>
        <taxon>Ecdysozoa</taxon>
        <taxon>Arthropoda</taxon>
        <taxon>Hexapoda</taxon>
        <taxon>Insecta</taxon>
        <taxon>Pterygota</taxon>
        <taxon>Neoptera</taxon>
        <taxon>Endopterygota</taxon>
        <taxon>Diptera</taxon>
        <taxon>Nematocera</taxon>
        <taxon>Chironomoidea</taxon>
        <taxon>Chironomidae</taxon>
        <taxon>Chironominae</taxon>
        <taxon>Polypedilum</taxon>
        <taxon>Polypedilum</taxon>
    </lineage>
</organism>
<reference evidence="12" key="1">
    <citation type="submission" date="2021-03" db="EMBL/GenBank/DDBJ databases">
        <title>Chromosome level genome of the anhydrobiotic midge Polypedilum vanderplanki.</title>
        <authorList>
            <person name="Yoshida Y."/>
            <person name="Kikawada T."/>
            <person name="Gusev O."/>
        </authorList>
    </citation>
    <scope>NUCLEOTIDE SEQUENCE</scope>
    <source>
        <strain evidence="12">NIAS01</strain>
        <tissue evidence="12">Whole body or cell culture</tissue>
    </source>
</reference>
<keyword evidence="7 9" id="KW-0119">Carbohydrate metabolism</keyword>
<dbReference type="PANTHER" id="PTHR10091">
    <property type="entry name" value="ALDOSE-1-EPIMERASE"/>
    <property type="match status" value="1"/>
</dbReference>
<dbReference type="EMBL" id="JADBJN010000002">
    <property type="protein sequence ID" value="KAG5676483.1"/>
    <property type="molecule type" value="Genomic_DNA"/>
</dbReference>
<dbReference type="EC" id="5.1.3.3" evidence="9"/>
<keyword evidence="6 9" id="KW-0413">Isomerase</keyword>
<evidence type="ECO:0000256" key="4">
    <source>
        <dbReference type="ARBA" id="ARBA00005028"/>
    </source>
</evidence>
<feature type="binding site" evidence="11">
    <location>
        <begin position="188"/>
        <end position="190"/>
    </location>
    <ligand>
        <name>beta-D-galactose</name>
        <dbReference type="ChEBI" id="CHEBI:27667"/>
    </ligand>
</feature>
<evidence type="ECO:0000256" key="8">
    <source>
        <dbReference type="ARBA" id="ARBA00045743"/>
    </source>
</evidence>
<evidence type="ECO:0000256" key="10">
    <source>
        <dbReference type="PIRSR" id="PIRSR005096-2"/>
    </source>
</evidence>
<dbReference type="InterPro" id="IPR015443">
    <property type="entry name" value="Aldose_1-epimerase"/>
</dbReference>
<dbReference type="GO" id="GO:0004034">
    <property type="term" value="F:aldose 1-epimerase activity"/>
    <property type="evidence" value="ECO:0007669"/>
    <property type="project" value="UniProtKB-EC"/>
</dbReference>
<feature type="binding site" evidence="11">
    <location>
        <begin position="91"/>
        <end position="92"/>
    </location>
    <ligand>
        <name>beta-D-galactose</name>
        <dbReference type="ChEBI" id="CHEBI:27667"/>
    </ligand>
</feature>
<protein>
    <recommendedName>
        <fullName evidence="9">Aldose 1-epimerase</fullName>
        <ecNumber evidence="9">5.1.3.3</ecNumber>
    </recommendedName>
</protein>
<evidence type="ECO:0000256" key="11">
    <source>
        <dbReference type="PIRSR" id="PIRSR005096-3"/>
    </source>
</evidence>
<dbReference type="InterPro" id="IPR008183">
    <property type="entry name" value="Aldose_1/G6P_1-epimerase"/>
</dbReference>
<sequence>MTSRGVTLKVDSFGSVEDPISKKLEEISRFTWQNENGMIVQLISYGAILTSIKVPDRTGQLSDVVLGFDDIDGYRKKNNPYFGALVGRVANRIARGQFILNGEVINVAKNWNNKHALHGGIIGFDKFNFHHFIDGNVVYLTSLSLDKFEGYPGDVITTVKCELLSDNSLTMEFTATTTKPTAINLTNHSYFNLAGHETGYEEIYKHVISINADKITETDHESIPTGNFISVGGTAFDLRIPKELGPAMRNLSGPGYDDNFCVNVPKGKDGDEQPIVFVSRVVHPTSGRYLEIFSNQPGVQLYTSNFLPDPCGNIKPSSNEEYYEVDGMLTTRLEQVDVTTKEKKIPKCTETNDENAVIGKGGVRYYKHGAFCFETQKFPDAVHHTNFPSVILNPGKIYKHEVIYKFGIEA</sequence>
<dbReference type="Gene3D" id="2.70.98.10">
    <property type="match status" value="1"/>
</dbReference>
<evidence type="ECO:0000256" key="9">
    <source>
        <dbReference type="PIRNR" id="PIRNR005096"/>
    </source>
</evidence>
<dbReference type="InterPro" id="IPR014718">
    <property type="entry name" value="GH-type_carb-bd"/>
</dbReference>
<evidence type="ECO:0000313" key="13">
    <source>
        <dbReference type="Proteomes" id="UP001107558"/>
    </source>
</evidence>
<comment type="similarity">
    <text evidence="5 9">Belongs to the aldose epimerase family.</text>
</comment>
<comment type="catalytic activity">
    <reaction evidence="2">
        <text>alpha-D-galactose = beta-D-galactose</text>
        <dbReference type="Rhea" id="RHEA:28675"/>
        <dbReference type="ChEBI" id="CHEBI:27667"/>
        <dbReference type="ChEBI" id="CHEBI:28061"/>
        <dbReference type="EC" id="5.1.3.3"/>
    </reaction>
    <physiologicalReaction direction="right-to-left" evidence="2">
        <dbReference type="Rhea" id="RHEA:28677"/>
    </physiologicalReaction>
</comment>
<evidence type="ECO:0000256" key="6">
    <source>
        <dbReference type="ARBA" id="ARBA00023235"/>
    </source>
</evidence>
<evidence type="ECO:0000256" key="2">
    <source>
        <dbReference type="ARBA" id="ARBA00001712"/>
    </source>
</evidence>
<comment type="pathway">
    <text evidence="3">Carbohydrate metabolism; galactose metabolism.</text>
</comment>
<evidence type="ECO:0000256" key="7">
    <source>
        <dbReference type="ARBA" id="ARBA00023277"/>
    </source>
</evidence>
<feature type="binding site" evidence="10">
    <location>
        <position position="257"/>
    </location>
    <ligand>
        <name>beta-D-galactose</name>
        <dbReference type="ChEBI" id="CHEBI:27667"/>
    </ligand>
</feature>
<dbReference type="OrthoDB" id="274691at2759"/>
<dbReference type="AlphaFoldDB" id="A0A9J6C3U0"/>
<dbReference type="Proteomes" id="UP001107558">
    <property type="component" value="Chromosome 2"/>
</dbReference>
<comment type="caution">
    <text evidence="12">The sequence shown here is derived from an EMBL/GenBank/DDBJ whole genome shotgun (WGS) entry which is preliminary data.</text>
</comment>
<evidence type="ECO:0000313" key="12">
    <source>
        <dbReference type="EMBL" id="KAG5676483.1"/>
    </source>
</evidence>
<evidence type="ECO:0000256" key="3">
    <source>
        <dbReference type="ARBA" id="ARBA00004947"/>
    </source>
</evidence>
<dbReference type="GO" id="GO:0033499">
    <property type="term" value="P:galactose catabolic process via UDP-galactose, Leloir pathway"/>
    <property type="evidence" value="ECO:0007669"/>
    <property type="project" value="TreeGrafter"/>
</dbReference>
<dbReference type="GO" id="GO:0030246">
    <property type="term" value="F:carbohydrate binding"/>
    <property type="evidence" value="ECO:0007669"/>
    <property type="project" value="InterPro"/>
</dbReference>
<gene>
    <name evidence="12" type="ORF">PVAND_006314</name>
</gene>
<dbReference type="InterPro" id="IPR018052">
    <property type="entry name" value="Ald1_epimerase_CS"/>
</dbReference>
<dbReference type="InterPro" id="IPR011013">
    <property type="entry name" value="Gal_mutarotase_sf_dom"/>
</dbReference>
<dbReference type="SUPFAM" id="SSF74650">
    <property type="entry name" value="Galactose mutarotase-like"/>
    <property type="match status" value="1"/>
</dbReference>
<dbReference type="PROSITE" id="PS00545">
    <property type="entry name" value="ALDOSE_1_EPIMERASE"/>
    <property type="match status" value="1"/>
</dbReference>
<comment type="pathway">
    <text evidence="4 9">Carbohydrate metabolism; hexose metabolism.</text>
</comment>
<accession>A0A9J6C3U0</accession>
<proteinExistence type="inferred from homology"/>
<dbReference type="PANTHER" id="PTHR10091:SF0">
    <property type="entry name" value="GALACTOSE MUTAROTASE"/>
    <property type="match status" value="1"/>
</dbReference>
<keyword evidence="13" id="KW-1185">Reference proteome</keyword>
<evidence type="ECO:0000256" key="1">
    <source>
        <dbReference type="ARBA" id="ARBA00001614"/>
    </source>
</evidence>
<evidence type="ECO:0000256" key="5">
    <source>
        <dbReference type="ARBA" id="ARBA00006206"/>
    </source>
</evidence>
<name>A0A9J6C3U0_POLVA</name>
<dbReference type="Pfam" id="PF01263">
    <property type="entry name" value="Aldose_epim"/>
    <property type="match status" value="1"/>
</dbReference>